<comment type="caution">
    <text evidence="2">The sequence shown here is derived from an EMBL/GenBank/DDBJ whole genome shotgun (WGS) entry which is preliminary data.</text>
</comment>
<accession>A0A5B7D0R5</accession>
<evidence type="ECO:0000313" key="3">
    <source>
        <dbReference type="Proteomes" id="UP000324222"/>
    </source>
</evidence>
<protein>
    <submittedName>
        <fullName evidence="2">Uncharacterized protein</fullName>
    </submittedName>
</protein>
<evidence type="ECO:0000256" key="1">
    <source>
        <dbReference type="SAM" id="MobiDB-lite"/>
    </source>
</evidence>
<evidence type="ECO:0000313" key="2">
    <source>
        <dbReference type="EMBL" id="MPC15320.1"/>
    </source>
</evidence>
<dbReference type="EMBL" id="VSRR010000418">
    <property type="protein sequence ID" value="MPC15320.1"/>
    <property type="molecule type" value="Genomic_DNA"/>
</dbReference>
<dbReference type="Proteomes" id="UP000324222">
    <property type="component" value="Unassembled WGS sequence"/>
</dbReference>
<sequence>MWRCVEVWLAGSVVVRRCVGAVHEKRARCILPQQYAPCDDHRAAGSVVITSRQPTSPDKRGVLSADHHLPASNPSRYETQRTTT</sequence>
<proteinExistence type="predicted"/>
<feature type="compositionally biased region" description="Basic and acidic residues" evidence="1">
    <location>
        <begin position="57"/>
        <end position="69"/>
    </location>
</feature>
<feature type="region of interest" description="Disordered" evidence="1">
    <location>
        <begin position="50"/>
        <end position="84"/>
    </location>
</feature>
<feature type="compositionally biased region" description="Polar residues" evidence="1">
    <location>
        <begin position="72"/>
        <end position="84"/>
    </location>
</feature>
<gene>
    <name evidence="2" type="ORF">E2C01_008107</name>
</gene>
<keyword evidence="3" id="KW-1185">Reference proteome</keyword>
<organism evidence="2 3">
    <name type="scientific">Portunus trituberculatus</name>
    <name type="common">Swimming crab</name>
    <name type="synonym">Neptunus trituberculatus</name>
    <dbReference type="NCBI Taxonomy" id="210409"/>
    <lineage>
        <taxon>Eukaryota</taxon>
        <taxon>Metazoa</taxon>
        <taxon>Ecdysozoa</taxon>
        <taxon>Arthropoda</taxon>
        <taxon>Crustacea</taxon>
        <taxon>Multicrustacea</taxon>
        <taxon>Malacostraca</taxon>
        <taxon>Eumalacostraca</taxon>
        <taxon>Eucarida</taxon>
        <taxon>Decapoda</taxon>
        <taxon>Pleocyemata</taxon>
        <taxon>Brachyura</taxon>
        <taxon>Eubrachyura</taxon>
        <taxon>Portunoidea</taxon>
        <taxon>Portunidae</taxon>
        <taxon>Portuninae</taxon>
        <taxon>Portunus</taxon>
    </lineage>
</organism>
<reference evidence="2 3" key="1">
    <citation type="submission" date="2019-05" db="EMBL/GenBank/DDBJ databases">
        <title>Another draft genome of Portunus trituberculatus and its Hox gene families provides insights of decapod evolution.</title>
        <authorList>
            <person name="Jeong J.-H."/>
            <person name="Song I."/>
            <person name="Kim S."/>
            <person name="Choi T."/>
            <person name="Kim D."/>
            <person name="Ryu S."/>
            <person name="Kim W."/>
        </authorList>
    </citation>
    <scope>NUCLEOTIDE SEQUENCE [LARGE SCALE GENOMIC DNA]</scope>
    <source>
        <tissue evidence="2">Muscle</tissue>
    </source>
</reference>
<dbReference type="AlphaFoldDB" id="A0A5B7D0R5"/>
<name>A0A5B7D0R5_PORTR</name>